<name>B9FNM4_ORYSJ</name>
<dbReference type="Pfam" id="PF01416">
    <property type="entry name" value="PseudoU_synth_1"/>
    <property type="match status" value="1"/>
</dbReference>
<dbReference type="GO" id="GO:0009982">
    <property type="term" value="F:pseudouridine synthase activity"/>
    <property type="evidence" value="ECO:0007669"/>
    <property type="project" value="InterPro"/>
</dbReference>
<reference evidence="3" key="2">
    <citation type="submission" date="2008-12" db="EMBL/GenBank/DDBJ databases">
        <title>Improved gene annotation of the rice (Oryza sativa) genomes.</title>
        <authorList>
            <person name="Wang J."/>
            <person name="Li R."/>
            <person name="Fan W."/>
            <person name="Huang Q."/>
            <person name="Zhang J."/>
            <person name="Zhou Y."/>
            <person name="Hu Y."/>
            <person name="Zi S."/>
            <person name="Li J."/>
            <person name="Ni P."/>
            <person name="Zheng H."/>
            <person name="Zhang Y."/>
            <person name="Zhao M."/>
            <person name="Hao Q."/>
            <person name="McDermott J."/>
            <person name="Samudrala R."/>
            <person name="Kristiansen K."/>
            <person name="Wong G.K.-S."/>
        </authorList>
    </citation>
    <scope>NUCLEOTIDE SEQUENCE</scope>
</reference>
<accession>B9FNM4</accession>
<reference evidence="3" key="1">
    <citation type="journal article" date="2005" name="PLoS Biol.">
        <title>The genomes of Oryza sativa: a history of duplications.</title>
        <authorList>
            <person name="Yu J."/>
            <person name="Wang J."/>
            <person name="Lin W."/>
            <person name="Li S."/>
            <person name="Li H."/>
            <person name="Zhou J."/>
            <person name="Ni P."/>
            <person name="Dong W."/>
            <person name="Hu S."/>
            <person name="Zeng C."/>
            <person name="Zhang J."/>
            <person name="Zhang Y."/>
            <person name="Li R."/>
            <person name="Xu Z."/>
            <person name="Li S."/>
            <person name="Li X."/>
            <person name="Zheng H."/>
            <person name="Cong L."/>
            <person name="Lin L."/>
            <person name="Yin J."/>
            <person name="Geng J."/>
            <person name="Li G."/>
            <person name="Shi J."/>
            <person name="Liu J."/>
            <person name="Lv H."/>
            <person name="Li J."/>
            <person name="Wang J."/>
            <person name="Deng Y."/>
            <person name="Ran L."/>
            <person name="Shi X."/>
            <person name="Wang X."/>
            <person name="Wu Q."/>
            <person name="Li C."/>
            <person name="Ren X."/>
            <person name="Wang J."/>
            <person name="Wang X."/>
            <person name="Li D."/>
            <person name="Liu D."/>
            <person name="Zhang X."/>
            <person name="Ji Z."/>
            <person name="Zhao W."/>
            <person name="Sun Y."/>
            <person name="Zhang Z."/>
            <person name="Bao J."/>
            <person name="Han Y."/>
            <person name="Dong L."/>
            <person name="Ji J."/>
            <person name="Chen P."/>
            <person name="Wu S."/>
            <person name="Liu J."/>
            <person name="Xiao Y."/>
            <person name="Bu D."/>
            <person name="Tan J."/>
            <person name="Yang L."/>
            <person name="Ye C."/>
            <person name="Zhang J."/>
            <person name="Xu J."/>
            <person name="Zhou Y."/>
            <person name="Yu Y."/>
            <person name="Zhang B."/>
            <person name="Zhuang S."/>
            <person name="Wei H."/>
            <person name="Liu B."/>
            <person name="Lei M."/>
            <person name="Yu H."/>
            <person name="Li Y."/>
            <person name="Xu H."/>
            <person name="Wei S."/>
            <person name="He X."/>
            <person name="Fang L."/>
            <person name="Zhang Z."/>
            <person name="Zhang Y."/>
            <person name="Huang X."/>
            <person name="Su Z."/>
            <person name="Tong W."/>
            <person name="Li J."/>
            <person name="Tong Z."/>
            <person name="Li S."/>
            <person name="Ye J."/>
            <person name="Wang L."/>
            <person name="Fang L."/>
            <person name="Lei T."/>
            <person name="Chen C."/>
            <person name="Chen H."/>
            <person name="Xu Z."/>
            <person name="Li H."/>
            <person name="Huang H."/>
            <person name="Zhang F."/>
            <person name="Xu H."/>
            <person name="Li N."/>
            <person name="Zhao C."/>
            <person name="Li S."/>
            <person name="Dong L."/>
            <person name="Huang Y."/>
            <person name="Li L."/>
            <person name="Xi Y."/>
            <person name="Qi Q."/>
            <person name="Li W."/>
            <person name="Zhang B."/>
            <person name="Hu W."/>
            <person name="Zhang Y."/>
            <person name="Tian X."/>
            <person name="Jiao Y."/>
            <person name="Liang X."/>
            <person name="Jin J."/>
            <person name="Gao L."/>
            <person name="Zheng W."/>
            <person name="Hao B."/>
            <person name="Liu S."/>
            <person name="Wang W."/>
            <person name="Yuan L."/>
            <person name="Cao M."/>
            <person name="McDermott J."/>
            <person name="Samudrala R."/>
            <person name="Wang J."/>
            <person name="Wong G.K."/>
            <person name="Yang H."/>
        </authorList>
    </citation>
    <scope>NUCLEOTIDE SEQUENCE [LARGE SCALE GENOMIC DNA]</scope>
</reference>
<proteinExistence type="predicted"/>
<protein>
    <recommendedName>
        <fullName evidence="2">Pseudouridine synthase I TruA alpha/beta domain-containing protein</fullName>
    </recommendedName>
</protein>
<dbReference type="SUPFAM" id="SSF55120">
    <property type="entry name" value="Pseudouridine synthase"/>
    <property type="match status" value="1"/>
</dbReference>
<evidence type="ECO:0000256" key="1">
    <source>
        <dbReference type="SAM" id="MobiDB-lite"/>
    </source>
</evidence>
<gene>
    <name evidence="3" type="ORF">OsJ_17892</name>
</gene>
<feature type="region of interest" description="Disordered" evidence="1">
    <location>
        <begin position="1"/>
        <end position="20"/>
    </location>
</feature>
<dbReference type="EMBL" id="CM000142">
    <property type="protein sequence ID" value="EEE63084.1"/>
    <property type="molecule type" value="Genomic_DNA"/>
</dbReference>
<evidence type="ECO:0000259" key="2">
    <source>
        <dbReference type="Pfam" id="PF01416"/>
    </source>
</evidence>
<dbReference type="Gene3D" id="3.30.70.660">
    <property type="entry name" value="Pseudouridine synthase I, catalytic domain, C-terminal subdomain"/>
    <property type="match status" value="1"/>
</dbReference>
<sequence length="126" mass="13987">MEEGMARATPCPTESSAPVHGQPESQLLYYLCFNKQHGHVKTAYFQGKVALLLQVGREALPPDIVAKIIAARDRKELAKVALSAPPHGLYLMSVNYDKEMLQPPEGAPHISFGRTHQISKCKLLFY</sequence>
<dbReference type="GO" id="GO:0001522">
    <property type="term" value="P:pseudouridine synthesis"/>
    <property type="evidence" value="ECO:0007669"/>
    <property type="project" value="InterPro"/>
</dbReference>
<dbReference type="GO" id="GO:0003723">
    <property type="term" value="F:RNA binding"/>
    <property type="evidence" value="ECO:0007669"/>
    <property type="project" value="InterPro"/>
</dbReference>
<feature type="domain" description="Pseudouridine synthase I TruA alpha/beta" evidence="2">
    <location>
        <begin position="49"/>
        <end position="97"/>
    </location>
</feature>
<organism evidence="3">
    <name type="scientific">Oryza sativa subsp. japonica</name>
    <name type="common">Rice</name>
    <dbReference type="NCBI Taxonomy" id="39947"/>
    <lineage>
        <taxon>Eukaryota</taxon>
        <taxon>Viridiplantae</taxon>
        <taxon>Streptophyta</taxon>
        <taxon>Embryophyta</taxon>
        <taxon>Tracheophyta</taxon>
        <taxon>Spermatophyta</taxon>
        <taxon>Magnoliopsida</taxon>
        <taxon>Liliopsida</taxon>
        <taxon>Poales</taxon>
        <taxon>Poaceae</taxon>
        <taxon>BOP clade</taxon>
        <taxon>Oryzoideae</taxon>
        <taxon>Oryzeae</taxon>
        <taxon>Oryzinae</taxon>
        <taxon>Oryza</taxon>
        <taxon>Oryza sativa</taxon>
    </lineage>
</organism>
<dbReference type="InterPro" id="IPR020103">
    <property type="entry name" value="PsdUridine_synth_cat_dom_sf"/>
</dbReference>
<dbReference type="InterPro" id="IPR020095">
    <property type="entry name" value="PsdUridine_synth_TruA_C"/>
</dbReference>
<dbReference type="InterPro" id="IPR020097">
    <property type="entry name" value="PsdUridine_synth_TruA_a/b_dom"/>
</dbReference>
<dbReference type="Proteomes" id="UP000007752">
    <property type="component" value="Chromosome 5"/>
</dbReference>
<dbReference type="AlphaFoldDB" id="B9FNM4"/>
<evidence type="ECO:0000313" key="3">
    <source>
        <dbReference type="EMBL" id="EEE63084.1"/>
    </source>
</evidence>